<dbReference type="Gene3D" id="1.10.510.10">
    <property type="entry name" value="Transferase(Phosphotransferase) domain 1"/>
    <property type="match status" value="1"/>
</dbReference>
<dbReference type="InterPro" id="IPR011009">
    <property type="entry name" value="Kinase-like_dom_sf"/>
</dbReference>
<dbReference type="AlphaFoldDB" id="A0A816ZM98"/>
<accession>A0A816ZM98</accession>
<evidence type="ECO:0000313" key="3">
    <source>
        <dbReference type="EMBL" id="CAF2203357.1"/>
    </source>
</evidence>
<evidence type="ECO:0000256" key="1">
    <source>
        <dbReference type="SAM" id="SignalP"/>
    </source>
</evidence>
<dbReference type="PANTHER" id="PTHR47987:SF7">
    <property type="entry name" value="PROTEIN KINASE SUPERFAMILY PROTEIN"/>
    <property type="match status" value="1"/>
</dbReference>
<gene>
    <name evidence="3" type="ORF">DARMORV10_A07P42060.1</name>
</gene>
<organism evidence="3">
    <name type="scientific">Brassica napus</name>
    <name type="common">Rape</name>
    <dbReference type="NCBI Taxonomy" id="3708"/>
    <lineage>
        <taxon>Eukaryota</taxon>
        <taxon>Viridiplantae</taxon>
        <taxon>Streptophyta</taxon>
        <taxon>Embryophyta</taxon>
        <taxon>Tracheophyta</taxon>
        <taxon>Spermatophyta</taxon>
        <taxon>Magnoliopsida</taxon>
        <taxon>eudicotyledons</taxon>
        <taxon>Gunneridae</taxon>
        <taxon>Pentapetalae</taxon>
        <taxon>rosids</taxon>
        <taxon>malvids</taxon>
        <taxon>Brassicales</taxon>
        <taxon>Brassicaceae</taxon>
        <taxon>Brassiceae</taxon>
        <taxon>Brassica</taxon>
    </lineage>
</organism>
<feature type="signal peptide" evidence="1">
    <location>
        <begin position="1"/>
        <end position="21"/>
    </location>
</feature>
<keyword evidence="1" id="KW-0732">Signal</keyword>
<dbReference type="SUPFAM" id="SSF56112">
    <property type="entry name" value="Protein kinase-like (PK-like)"/>
    <property type="match status" value="1"/>
</dbReference>
<feature type="domain" description="Serine-threonine/tyrosine-protein kinase catalytic" evidence="2">
    <location>
        <begin position="156"/>
        <end position="200"/>
    </location>
</feature>
<dbReference type="Proteomes" id="UP001295469">
    <property type="component" value="Chromosome A07"/>
</dbReference>
<dbReference type="PANTHER" id="PTHR47987">
    <property type="entry name" value="OS08G0249100 PROTEIN"/>
    <property type="match status" value="1"/>
</dbReference>
<dbReference type="Pfam" id="PF07714">
    <property type="entry name" value="PK_Tyr_Ser-Thr"/>
    <property type="match status" value="1"/>
</dbReference>
<dbReference type="InterPro" id="IPR046958">
    <property type="entry name" value="RBK1/2/STUNTED"/>
</dbReference>
<dbReference type="InterPro" id="IPR001245">
    <property type="entry name" value="Ser-Thr/Tyr_kinase_cat_dom"/>
</dbReference>
<proteinExistence type="predicted"/>
<name>A0A816ZM98_BRANA</name>
<dbReference type="GO" id="GO:0004672">
    <property type="term" value="F:protein kinase activity"/>
    <property type="evidence" value="ECO:0007669"/>
    <property type="project" value="InterPro"/>
</dbReference>
<dbReference type="EMBL" id="HG994361">
    <property type="protein sequence ID" value="CAF2203357.1"/>
    <property type="molecule type" value="Genomic_DNA"/>
</dbReference>
<sequence length="225" mass="26233">MLIRQRKIRLLLTNLIAFFSGSPLNQNSSPLPFFLLTPKPLIFSSRIPDLPFLLPARDFIKRRDEFVDCARTGWNRKIRPEYGFDDEDYEDEHKEEEEEDRTWIFYLESEGSRPINLACFHLHQAGGVLSEWRTYTCVFVDLEGLSRGLVPFVVLTRYLAPEYFMHGIVDEKTDVFAFGVLLLEIITGRRAVDTASRQSIAMWVMILKLCKSIFHFHLQSPVILM</sequence>
<evidence type="ECO:0000259" key="2">
    <source>
        <dbReference type="Pfam" id="PF07714"/>
    </source>
</evidence>
<feature type="chain" id="PRO_5032502126" evidence="1">
    <location>
        <begin position="22"/>
        <end position="225"/>
    </location>
</feature>
<protein>
    <submittedName>
        <fullName evidence="3">(rape) hypothetical protein</fullName>
    </submittedName>
</protein>
<reference evidence="3" key="1">
    <citation type="submission" date="2021-01" db="EMBL/GenBank/DDBJ databases">
        <authorList>
            <consortium name="Genoscope - CEA"/>
            <person name="William W."/>
        </authorList>
    </citation>
    <scope>NUCLEOTIDE SEQUENCE</scope>
</reference>